<dbReference type="AlphaFoldDB" id="A0AAN9XGE1"/>
<proteinExistence type="predicted"/>
<comment type="caution">
    <text evidence="2">The sequence shown here is derived from an EMBL/GenBank/DDBJ whole genome shotgun (WGS) entry which is preliminary data.</text>
</comment>
<gene>
    <name evidence="2" type="ORF">VNO78_19683</name>
</gene>
<sequence>MAQMLLLAEFHANVVVSVKPKRPSLKKGSKSCLPFYKPYHPHLTHTVSVMPLQIQQPQALVVAQQIQNHQVSQEFQVPHSVHDQTSYPYSGDRIM</sequence>
<keyword evidence="3" id="KW-1185">Reference proteome</keyword>
<name>A0AAN9XGE1_PSOTE</name>
<dbReference type="EMBL" id="JAYMYS010000005">
    <property type="protein sequence ID" value="KAK7391269.1"/>
    <property type="molecule type" value="Genomic_DNA"/>
</dbReference>
<dbReference type="Proteomes" id="UP001386955">
    <property type="component" value="Unassembled WGS sequence"/>
</dbReference>
<reference evidence="2 3" key="1">
    <citation type="submission" date="2024-01" db="EMBL/GenBank/DDBJ databases">
        <title>The genomes of 5 underutilized Papilionoideae crops provide insights into root nodulation and disease resistanc.</title>
        <authorList>
            <person name="Jiang F."/>
        </authorList>
    </citation>
    <scope>NUCLEOTIDE SEQUENCE [LARGE SCALE GENOMIC DNA]</scope>
    <source>
        <strain evidence="2">DUOXIRENSHENG_FW03</strain>
        <tissue evidence="2">Leaves</tissue>
    </source>
</reference>
<protein>
    <submittedName>
        <fullName evidence="2">Uncharacterized protein</fullName>
    </submittedName>
</protein>
<organism evidence="2 3">
    <name type="scientific">Psophocarpus tetragonolobus</name>
    <name type="common">Winged bean</name>
    <name type="synonym">Dolichos tetragonolobus</name>
    <dbReference type="NCBI Taxonomy" id="3891"/>
    <lineage>
        <taxon>Eukaryota</taxon>
        <taxon>Viridiplantae</taxon>
        <taxon>Streptophyta</taxon>
        <taxon>Embryophyta</taxon>
        <taxon>Tracheophyta</taxon>
        <taxon>Spermatophyta</taxon>
        <taxon>Magnoliopsida</taxon>
        <taxon>eudicotyledons</taxon>
        <taxon>Gunneridae</taxon>
        <taxon>Pentapetalae</taxon>
        <taxon>rosids</taxon>
        <taxon>fabids</taxon>
        <taxon>Fabales</taxon>
        <taxon>Fabaceae</taxon>
        <taxon>Papilionoideae</taxon>
        <taxon>50 kb inversion clade</taxon>
        <taxon>NPAAA clade</taxon>
        <taxon>indigoferoid/millettioid clade</taxon>
        <taxon>Phaseoleae</taxon>
        <taxon>Psophocarpus</taxon>
    </lineage>
</organism>
<evidence type="ECO:0000256" key="1">
    <source>
        <dbReference type="SAM" id="MobiDB-lite"/>
    </source>
</evidence>
<accession>A0AAN9XGE1</accession>
<evidence type="ECO:0000313" key="2">
    <source>
        <dbReference type="EMBL" id="KAK7391269.1"/>
    </source>
</evidence>
<evidence type="ECO:0000313" key="3">
    <source>
        <dbReference type="Proteomes" id="UP001386955"/>
    </source>
</evidence>
<feature type="region of interest" description="Disordered" evidence="1">
    <location>
        <begin position="74"/>
        <end position="95"/>
    </location>
</feature>